<feature type="transmembrane region" description="Helical" evidence="8">
    <location>
        <begin position="892"/>
        <end position="911"/>
    </location>
</feature>
<dbReference type="EMBL" id="JABANN010000418">
    <property type="protein sequence ID" value="KAF4659757.1"/>
    <property type="molecule type" value="Genomic_DNA"/>
</dbReference>
<dbReference type="GO" id="GO:0015606">
    <property type="term" value="F:spermidine transmembrane transporter activity"/>
    <property type="evidence" value="ECO:0007669"/>
    <property type="project" value="TreeGrafter"/>
</dbReference>
<keyword evidence="3" id="KW-0813">Transport</keyword>
<feature type="transmembrane region" description="Helical" evidence="8">
    <location>
        <begin position="931"/>
        <end position="955"/>
    </location>
</feature>
<feature type="transmembrane region" description="Helical" evidence="8">
    <location>
        <begin position="642"/>
        <end position="662"/>
    </location>
</feature>
<name>A0A7J6LKE2_PEROL</name>
<feature type="transmembrane region" description="Helical" evidence="8">
    <location>
        <begin position="522"/>
        <end position="544"/>
    </location>
</feature>
<feature type="transmembrane region" description="Helical" evidence="8">
    <location>
        <begin position="550"/>
        <end position="575"/>
    </location>
</feature>
<evidence type="ECO:0000313" key="11">
    <source>
        <dbReference type="Proteomes" id="UP000572268"/>
    </source>
</evidence>
<dbReference type="InterPro" id="IPR038377">
    <property type="entry name" value="Na/Glc_symporter_sf"/>
</dbReference>
<feature type="region of interest" description="Disordered" evidence="7">
    <location>
        <begin position="977"/>
        <end position="999"/>
    </location>
</feature>
<feature type="transmembrane region" description="Helical" evidence="8">
    <location>
        <begin position="787"/>
        <end position="812"/>
    </location>
</feature>
<organism evidence="10 11">
    <name type="scientific">Perkinsus olseni</name>
    <name type="common">Perkinsus atlanticus</name>
    <dbReference type="NCBI Taxonomy" id="32597"/>
    <lineage>
        <taxon>Eukaryota</taxon>
        <taxon>Sar</taxon>
        <taxon>Alveolata</taxon>
        <taxon>Perkinsozoa</taxon>
        <taxon>Perkinsea</taxon>
        <taxon>Perkinsida</taxon>
        <taxon>Perkinsidae</taxon>
        <taxon>Perkinsus</taxon>
    </lineage>
</organism>
<dbReference type="Pfam" id="PF01553">
    <property type="entry name" value="Acyltransferase"/>
    <property type="match status" value="1"/>
</dbReference>
<evidence type="ECO:0000256" key="2">
    <source>
        <dbReference type="ARBA" id="ARBA00006434"/>
    </source>
</evidence>
<sequence>MPCPPPSAWPQAYLPDQDSHGVSSEFRAILEWSSRVRRELLEEGVDADGGRGRPVDRIVSKIQSHFTRRIVSTIEVVAMPPPPPPSASTTQKVSSSDEGSSEEEEYHKPADGRTTNKMLHLTLYQKVDQIVRSLLFVALFAASAPFIFTLLALVYFFPEDSHLKKRTRTYCCVGVGRMAMAATGVQLSVQNREALSKLPSMDDNGVLMLFTHGSNLDGFAVSACFDIFSKKQLPMGVVAKKSLFKIPIIGTLFRLTGVVAIDRAKHNQAISQLDSAVAHIDSGYVVGISPEGTRRRTPSWGPDQLKPFKKGPFHMVKQIKSKTFLPATLFGANAAWPPGSLFPIPGAKVTVRFGDPITVDASKDVAEIQSETREIFKREIVAGMAGKPYSQDTAFSLGTPVPRSLLWGSTLLLFVPLVAFVMSKLLIQHSRFTLHFRTRTGARTIPSVLAEIKPSPPDQDNTCVGSEFTNMRLSNLSGYLILYITLGVFAAVAYLLLVFRGRVMAQSNADAAQDFYAARKRFSWAWIGASYFASGMGTWVIYAAPEVGTFLGWWGVLGYALACVVPMAIIWVLGVKIRRKMNSYMAAGGSEGYAATDWILARFGRLVQAYAVLVSIFLMWISTTAEYTAVGQVIRMFSGIPVWLSTLSVAVITLSYTLVAGLPVSILTDMAQGVAAVGLIVFAVVATSTNVTITAADWNAVANWSTLGFQSLIALVLAILGFQLLDMVIWQRVWAAKNDFNLRMGLLLGGTLIFLTMIAFGVLGMLAEAQDRARPVPHLTLDPYTKSLAFFDLLGVLPNAAVGAVVVLAICLTTSSVDSLQSAFLSVFAAEFVKRGWSLNWGRLLLVLMNVPAIVVAMREISVINLFLVADLVAATICMPAYCGLYSTVTTFGAVCGIIAANLAILIYGWASSGTFVGGFIMYTLPGGLYSSTAMIVFLVVMAGSVVVTLAVSIVQRKLFPRTEGFLAQGRYLPDQPQAEVKSPSKEIGHADQLSGGSY</sequence>
<proteinExistence type="inferred from homology"/>
<dbReference type="GO" id="GO:0005886">
    <property type="term" value="C:plasma membrane"/>
    <property type="evidence" value="ECO:0007669"/>
    <property type="project" value="TreeGrafter"/>
</dbReference>
<evidence type="ECO:0000256" key="4">
    <source>
        <dbReference type="ARBA" id="ARBA00022692"/>
    </source>
</evidence>
<feature type="region of interest" description="Disordered" evidence="7">
    <location>
        <begin position="77"/>
        <end position="112"/>
    </location>
</feature>
<feature type="transmembrane region" description="Helical" evidence="8">
    <location>
        <begin position="405"/>
        <end position="427"/>
    </location>
</feature>
<dbReference type="AlphaFoldDB" id="A0A7J6LKE2"/>
<dbReference type="PANTHER" id="PTHR48086:SF10">
    <property type="entry name" value="AGR155CP"/>
    <property type="match status" value="1"/>
</dbReference>
<feature type="transmembrane region" description="Helical" evidence="8">
    <location>
        <begin position="746"/>
        <end position="767"/>
    </location>
</feature>
<dbReference type="InterPro" id="IPR050277">
    <property type="entry name" value="Sodium:Solute_Symporter"/>
</dbReference>
<dbReference type="PANTHER" id="PTHR48086">
    <property type="entry name" value="SODIUM/PROLINE SYMPORTER-RELATED"/>
    <property type="match status" value="1"/>
</dbReference>
<dbReference type="SUPFAM" id="SSF69593">
    <property type="entry name" value="Glycerol-3-phosphate (1)-acyltransferase"/>
    <property type="match status" value="1"/>
</dbReference>
<feature type="transmembrane region" description="Helical" evidence="8">
    <location>
        <begin position="864"/>
        <end position="885"/>
    </location>
</feature>
<feature type="transmembrane region" description="Helical" evidence="8">
    <location>
        <begin position="707"/>
        <end position="725"/>
    </location>
</feature>
<dbReference type="InterPro" id="IPR002123">
    <property type="entry name" value="Plipid/glycerol_acylTrfase"/>
</dbReference>
<feature type="transmembrane region" description="Helical" evidence="8">
    <location>
        <begin position="609"/>
        <end position="630"/>
    </location>
</feature>
<protein>
    <recommendedName>
        <fullName evidence="9">Phospholipid/glycerol acyltransferase domain-containing protein</fullName>
    </recommendedName>
</protein>
<dbReference type="Proteomes" id="UP000572268">
    <property type="component" value="Unassembled WGS sequence"/>
</dbReference>
<feature type="region of interest" description="Disordered" evidence="7">
    <location>
        <begin position="1"/>
        <end position="20"/>
    </location>
</feature>
<feature type="transmembrane region" description="Helical" evidence="8">
    <location>
        <begin position="480"/>
        <end position="501"/>
    </location>
</feature>
<evidence type="ECO:0000256" key="1">
    <source>
        <dbReference type="ARBA" id="ARBA00004141"/>
    </source>
</evidence>
<evidence type="ECO:0000256" key="6">
    <source>
        <dbReference type="ARBA" id="ARBA00023136"/>
    </source>
</evidence>
<comment type="similarity">
    <text evidence="2">Belongs to the sodium:solute symporter (SSF) (TC 2.A.21) family.</text>
</comment>
<evidence type="ECO:0000256" key="8">
    <source>
        <dbReference type="SAM" id="Phobius"/>
    </source>
</evidence>
<dbReference type="Gene3D" id="1.20.1730.10">
    <property type="entry name" value="Sodium/glucose cotransporter"/>
    <property type="match status" value="1"/>
</dbReference>
<gene>
    <name evidence="10" type="ORF">FOL46_006454</name>
</gene>
<feature type="transmembrane region" description="Helical" evidence="8">
    <location>
        <begin position="841"/>
        <end position="858"/>
    </location>
</feature>
<keyword evidence="4 8" id="KW-0812">Transmembrane</keyword>
<feature type="transmembrane region" description="Helical" evidence="8">
    <location>
        <begin position="134"/>
        <end position="157"/>
    </location>
</feature>
<comment type="caution">
    <text evidence="10">The sequence shown here is derived from an EMBL/GenBank/DDBJ whole genome shotgun (WGS) entry which is preliminary data.</text>
</comment>
<evidence type="ECO:0000256" key="5">
    <source>
        <dbReference type="ARBA" id="ARBA00022989"/>
    </source>
</evidence>
<accession>A0A7J6LKE2</accession>
<dbReference type="PROSITE" id="PS50283">
    <property type="entry name" value="NA_SOLUT_SYMP_3"/>
    <property type="match status" value="1"/>
</dbReference>
<dbReference type="CDD" id="cd07989">
    <property type="entry name" value="LPLAT_AGPAT-like"/>
    <property type="match status" value="1"/>
</dbReference>
<feature type="transmembrane region" description="Helical" evidence="8">
    <location>
        <begin position="674"/>
        <end position="695"/>
    </location>
</feature>
<evidence type="ECO:0000256" key="3">
    <source>
        <dbReference type="ARBA" id="ARBA00022448"/>
    </source>
</evidence>
<evidence type="ECO:0000313" key="10">
    <source>
        <dbReference type="EMBL" id="KAF4659757.1"/>
    </source>
</evidence>
<dbReference type="GO" id="GO:0016746">
    <property type="term" value="F:acyltransferase activity"/>
    <property type="evidence" value="ECO:0007669"/>
    <property type="project" value="InterPro"/>
</dbReference>
<dbReference type="SMART" id="SM00563">
    <property type="entry name" value="PlsC"/>
    <property type="match status" value="1"/>
</dbReference>
<evidence type="ECO:0000256" key="7">
    <source>
        <dbReference type="SAM" id="MobiDB-lite"/>
    </source>
</evidence>
<keyword evidence="5 8" id="KW-1133">Transmembrane helix</keyword>
<feature type="domain" description="Phospholipid/glycerol acyltransferase" evidence="9">
    <location>
        <begin position="206"/>
        <end position="332"/>
    </location>
</feature>
<evidence type="ECO:0000259" key="9">
    <source>
        <dbReference type="SMART" id="SM00563"/>
    </source>
</evidence>
<reference evidence="10 11" key="1">
    <citation type="submission" date="2020-04" db="EMBL/GenBank/DDBJ databases">
        <title>Perkinsus olseni comparative genomics.</title>
        <authorList>
            <person name="Bogema D.R."/>
        </authorList>
    </citation>
    <scope>NUCLEOTIDE SEQUENCE [LARGE SCALE GENOMIC DNA]</scope>
    <source>
        <strain evidence="10">ATCC PRA-31</strain>
    </source>
</reference>
<comment type="subcellular location">
    <subcellularLocation>
        <location evidence="1">Membrane</location>
        <topology evidence="1">Multi-pass membrane protein</topology>
    </subcellularLocation>
</comment>
<dbReference type="InterPro" id="IPR001734">
    <property type="entry name" value="Na/solute_symporter"/>
</dbReference>
<keyword evidence="6 8" id="KW-0472">Membrane</keyword>